<evidence type="ECO:0000256" key="11">
    <source>
        <dbReference type="ARBA" id="ARBA00023040"/>
    </source>
</evidence>
<dbReference type="InterPro" id="IPR036383">
    <property type="entry name" value="TSP1_rpt_sf"/>
</dbReference>
<evidence type="ECO:0000256" key="16">
    <source>
        <dbReference type="ARBA" id="ARBA00023224"/>
    </source>
</evidence>
<comment type="subcellular location">
    <subcellularLocation>
        <location evidence="2">Cell membrane</location>
        <topology evidence="2">Multi-pass membrane protein</topology>
    </subcellularLocation>
    <subcellularLocation>
        <location evidence="1">Secreted</location>
    </subcellularLocation>
</comment>
<dbReference type="InterPro" id="IPR051867">
    <property type="entry name" value="Angio_Inhib/Adhesion_GPCR"/>
</dbReference>
<dbReference type="FunFam" id="4.10.1240.10:FF:000002">
    <property type="entry name" value="Adhesion G protein-coupled receptor B2"/>
    <property type="match status" value="1"/>
</dbReference>
<dbReference type="InterPro" id="IPR017981">
    <property type="entry name" value="GPCR_2-like_7TM"/>
</dbReference>
<feature type="signal peptide" evidence="19">
    <location>
        <begin position="1"/>
        <end position="20"/>
    </location>
</feature>
<dbReference type="InterPro" id="IPR057244">
    <property type="entry name" value="GAIN_B"/>
</dbReference>
<keyword evidence="16" id="KW-0807">Transducer</keyword>
<evidence type="ECO:0000313" key="24">
    <source>
        <dbReference type="Proteomes" id="UP000291000"/>
    </source>
</evidence>
<proteinExistence type="inferred from homology"/>
<dbReference type="SMART" id="SM00008">
    <property type="entry name" value="HormR"/>
    <property type="match status" value="1"/>
</dbReference>
<dbReference type="Gene3D" id="1.20.1070.10">
    <property type="entry name" value="Rhodopsin 7-helix transmembrane proteins"/>
    <property type="match status" value="1"/>
</dbReference>
<feature type="compositionally biased region" description="Low complexity" evidence="17">
    <location>
        <begin position="706"/>
        <end position="716"/>
    </location>
</feature>
<name>A0A452G0F1_CAPHI</name>
<feature type="domain" description="G-protein coupled receptors family 2 profile 2" evidence="22">
    <location>
        <begin position="867"/>
        <end position="1091"/>
    </location>
</feature>
<sequence length="1467" mass="160026">MTPACPLLLSVILSLRLAAAFDPAPSACSALASGVLYGAFSLQDLFPTIASGCSWTLENPDPTKYSLYLRFNRQEQVCTHFAPRLLPLDHYLVNFTCLRPSPEEAEAQAGSELGRPEEEEKEEEEAAGLELCGGSGPFTFLHFDKNFVQLCLSAEPSEAPRLLAPAALAFRFVEVLLINNNNSSQFTCGVLCRWSEECSRAAGRACGFAQPGCSCPGEAGAGPAATTTPPGPPAAHTLSNALVPGGPAPPAEADLHSGSSNDLFTTEMRYGEEPEEEPKVKTQWPRSADEPGLYMAQTVHGVWEEWGSWSLCSRSCGRGSRSRMRTCVPPQHGGKACEGPELQTKLCSMAACPVEGQWLEWGPWGPCSTSCANGTQQRSRKCSVAGPAWATCAGALTDTRECGNLECPATDGKWGPWNAWSLCSKTCDTGWQRRFRMCQATGAQGYPCEGTGEEVKPCSEKRCPAFHEMCRDEYVMLMTWKKAAAGEIIYNKCPPNASGSASRRCLLSAQGVAYWGLPSFARCISHEYRYLYLSLREHLAKGQRMLAGEGMSQVVRSLQELLARRSYYSGDLLFSVDILRNVTDTFKRATYVPSADDVQRFFQVVSFMIDAENKDKWDDAQQVSPGSVHLLRVVEDFIHLVGDALKAFQSSLIVTDNLVISIQREPVSAVSSDITFPMRGRRGMKDWVRYSEDRLFLPKEVLSLSSPGKPAASGAAGNLGRGRGPGTVPPGPGHSHQRLLPADPEDSSSYFVIGAVLYRTLGLILPPPRPPLAVTSRVMTVTVRPPTQPLAEPLITVELSYIINVTWGSFPLSLDPRDASSGDWDTESCQTLETQAAHTRCQCQRLSTFAVLAQPPKDLTLELAGSPSVPLVIGCAVSCMALLTLLAIYAAFWRFIKSERSIILLNFCLSILASNILILVGQSRVLSKGVCTMTAAFLHFFFLSSFCWVLTEAWQSYLAVIGRMRTRLVRKRFLCLGMAFEGGGNCWLSLEGGLLYAFVGPAAVIVLVNMLIGIIVFNKLMARDGISDKSKKQRAGASLWSSCVVLPLLALTWMSAVLAMTDRRSVLFQALFAVFNSAQGFVITAVHCFLRREVQDVVKCQMGVCRADESEDSPDSCKNGQLQILSDFEKDVDLACQTVLFKEVNTCNPSTITGTLSRLSLDEDEEPKSCLVGPEGSLSFSPLPGNILVPMAASPGLGEPPPPQEANPVYMCGEGGLRQLDLTWLRPAEPGSEGDYMVLPRRTLSLQPGSGAGGGEDPPRARPEGTPRRASKSLGHAEAYPSFLSVEHSGLGLGPAYGSLQNPYGMTFQPPPPTPSARQVPEPGERSRTMPRTVPGSTMKLGSLERKKLRYSDLDFEKVMHTRKRHSELYHELNQKFHTFDRYRSQSTAKVRAPPAAAPAQSWGPDRKPSPGERPGVSQQRRHQSWSTFKSMTLGSLPPKPRERLALHRAAAWEPTEPPDGDFQTEV</sequence>
<dbReference type="Ensembl" id="ENSCHIT00000038062.1">
    <property type="protein sequence ID" value="ENSCHIP00000030191.1"/>
    <property type="gene ID" value="ENSCHIG00000024973.1"/>
</dbReference>
<keyword evidence="24" id="KW-1185">Reference proteome</keyword>
<evidence type="ECO:0000256" key="4">
    <source>
        <dbReference type="ARBA" id="ARBA00022475"/>
    </source>
</evidence>
<keyword evidence="8 19" id="KW-0732">Signal</keyword>
<feature type="compositionally biased region" description="Acidic residues" evidence="17">
    <location>
        <begin position="117"/>
        <end position="127"/>
    </location>
</feature>
<dbReference type="GO" id="GO:0005576">
    <property type="term" value="C:extracellular region"/>
    <property type="evidence" value="ECO:0007669"/>
    <property type="project" value="UniProtKB-SubCell"/>
</dbReference>
<dbReference type="InterPro" id="IPR008077">
    <property type="entry name" value="GPCR_2_brain_angio_inhib"/>
</dbReference>
<evidence type="ECO:0000256" key="7">
    <source>
        <dbReference type="ARBA" id="ARBA00022692"/>
    </source>
</evidence>
<dbReference type="PROSITE" id="PS50092">
    <property type="entry name" value="TSP1"/>
    <property type="match status" value="3"/>
</dbReference>
<dbReference type="PANTHER" id="PTHR10239:SF32">
    <property type="entry name" value="ADHESION G PROTEIN-COUPLED RECEPTOR B2"/>
    <property type="match status" value="1"/>
</dbReference>
<dbReference type="Gene3D" id="2.60.220.50">
    <property type="match status" value="1"/>
</dbReference>
<dbReference type="GO" id="GO:0004930">
    <property type="term" value="F:G protein-coupled receptor activity"/>
    <property type="evidence" value="ECO:0007669"/>
    <property type="project" value="UniProtKB-KW"/>
</dbReference>
<dbReference type="Gene3D" id="4.10.1240.10">
    <property type="entry name" value="GPCR, family 2, extracellular hormone receptor domain"/>
    <property type="match status" value="1"/>
</dbReference>
<dbReference type="FunFam" id="1.25.40.610:FF:000002">
    <property type="entry name" value="Adhesion G protein-coupled receptor B2"/>
    <property type="match status" value="1"/>
</dbReference>
<dbReference type="InterPro" id="IPR000884">
    <property type="entry name" value="TSP1_rpt"/>
</dbReference>
<dbReference type="InterPro" id="IPR001879">
    <property type="entry name" value="GPCR_2_extracellular_dom"/>
</dbReference>
<dbReference type="PROSITE" id="PS50261">
    <property type="entry name" value="G_PROTEIN_RECEP_F2_4"/>
    <property type="match status" value="1"/>
</dbReference>
<keyword evidence="11" id="KW-0297">G-protein coupled receptor</keyword>
<feature type="domain" description="G-protein coupled receptors family 2 profile 1" evidence="21">
    <location>
        <begin position="457"/>
        <end position="527"/>
    </location>
</feature>
<dbReference type="Bgee" id="ENSCHIG00000024973">
    <property type="expression patterns" value="Expressed in frontal cortex and 14 other cell types or tissues"/>
</dbReference>
<feature type="transmembrane region" description="Helical" evidence="18">
    <location>
        <begin position="871"/>
        <end position="892"/>
    </location>
</feature>
<dbReference type="InterPro" id="IPR046338">
    <property type="entry name" value="GAIN_dom_sf"/>
</dbReference>
<evidence type="ECO:0000259" key="20">
    <source>
        <dbReference type="PROSITE" id="PS50221"/>
    </source>
</evidence>
<feature type="compositionally biased region" description="Low complexity" evidence="17">
    <location>
        <begin position="219"/>
        <end position="228"/>
    </location>
</feature>
<keyword evidence="14" id="KW-0675">Receptor</keyword>
<feature type="domain" description="GAIN-B" evidence="20">
    <location>
        <begin position="693"/>
        <end position="859"/>
    </location>
</feature>
<evidence type="ECO:0000256" key="12">
    <source>
        <dbReference type="ARBA" id="ARBA00023136"/>
    </source>
</evidence>
<feature type="region of interest" description="Disordered" evidence="17">
    <location>
        <begin position="1244"/>
        <end position="1275"/>
    </location>
</feature>
<feature type="transmembrane region" description="Helical" evidence="18">
    <location>
        <begin position="1066"/>
        <end position="1090"/>
    </location>
</feature>
<dbReference type="Proteomes" id="UP000291000">
    <property type="component" value="Chromosome 2"/>
</dbReference>
<evidence type="ECO:0000256" key="10">
    <source>
        <dbReference type="ARBA" id="ARBA00022989"/>
    </source>
</evidence>
<dbReference type="Pfam" id="PF00002">
    <property type="entry name" value="7tm_2"/>
    <property type="match status" value="2"/>
</dbReference>
<dbReference type="SUPFAM" id="SSF82895">
    <property type="entry name" value="TSP-1 type 1 repeat"/>
    <property type="match status" value="3"/>
</dbReference>
<feature type="transmembrane region" description="Helical" evidence="18">
    <location>
        <begin position="1038"/>
        <end position="1060"/>
    </location>
</feature>
<feature type="region of interest" description="Disordered" evidence="17">
    <location>
        <begin position="219"/>
        <end position="262"/>
    </location>
</feature>
<evidence type="ECO:0000256" key="6">
    <source>
        <dbReference type="ARBA" id="ARBA00022553"/>
    </source>
</evidence>
<organism evidence="23 24">
    <name type="scientific">Capra hircus</name>
    <name type="common">Goat</name>
    <dbReference type="NCBI Taxonomy" id="9925"/>
    <lineage>
        <taxon>Eukaryota</taxon>
        <taxon>Metazoa</taxon>
        <taxon>Chordata</taxon>
        <taxon>Craniata</taxon>
        <taxon>Vertebrata</taxon>
        <taxon>Euteleostomi</taxon>
        <taxon>Mammalia</taxon>
        <taxon>Eutheria</taxon>
        <taxon>Laurasiatheria</taxon>
        <taxon>Artiodactyla</taxon>
        <taxon>Ruminantia</taxon>
        <taxon>Pecora</taxon>
        <taxon>Bovidae</taxon>
        <taxon>Caprinae</taxon>
        <taxon>Capra</taxon>
    </lineage>
</organism>
<dbReference type="InterPro" id="IPR043838">
    <property type="entry name" value="AGRB_N"/>
</dbReference>
<keyword evidence="5" id="KW-0964">Secreted</keyword>
<dbReference type="PRINTS" id="PR00249">
    <property type="entry name" value="GPCRSECRETIN"/>
</dbReference>
<dbReference type="Pfam" id="PF00090">
    <property type="entry name" value="TSP_1"/>
    <property type="match status" value="3"/>
</dbReference>
<feature type="chain" id="PRO_5019193669" evidence="19">
    <location>
        <begin position="21"/>
        <end position="1467"/>
    </location>
</feature>
<feature type="transmembrane region" description="Helical" evidence="18">
    <location>
        <begin position="904"/>
        <end position="925"/>
    </location>
</feature>
<dbReference type="Gene3D" id="1.25.40.610">
    <property type="match status" value="1"/>
</dbReference>
<keyword evidence="13" id="KW-1015">Disulfide bond</keyword>
<evidence type="ECO:0000256" key="3">
    <source>
        <dbReference type="ARBA" id="ARBA00007343"/>
    </source>
</evidence>
<evidence type="ECO:0000256" key="1">
    <source>
        <dbReference type="ARBA" id="ARBA00004613"/>
    </source>
</evidence>
<dbReference type="FunFam" id="2.20.100.10:FF:000004">
    <property type="entry name" value="Adhesion G protein-coupled receptor B2"/>
    <property type="match status" value="1"/>
</dbReference>
<comment type="similarity">
    <text evidence="3">Belongs to the G-protein coupled receptor 2 family. Adhesion G-protein coupled receptor (ADGR) subfamily.</text>
</comment>
<dbReference type="Gene3D" id="2.20.100.10">
    <property type="entry name" value="Thrombospondin type-1 (TSP1) repeat"/>
    <property type="match status" value="3"/>
</dbReference>
<keyword evidence="15" id="KW-0325">Glycoprotein</keyword>
<reference evidence="23" key="2">
    <citation type="submission" date="2025-08" db="UniProtKB">
        <authorList>
            <consortium name="Ensembl"/>
        </authorList>
    </citation>
    <scope>IDENTIFICATION</scope>
</reference>
<keyword evidence="6" id="KW-0597">Phosphoprotein</keyword>
<evidence type="ECO:0000256" key="8">
    <source>
        <dbReference type="ARBA" id="ARBA00022729"/>
    </source>
</evidence>
<dbReference type="EMBL" id="LWLT01000002">
    <property type="status" value="NOT_ANNOTATED_CDS"/>
    <property type="molecule type" value="Genomic_DNA"/>
</dbReference>
<keyword evidence="9" id="KW-0677">Repeat</keyword>
<evidence type="ECO:0000259" key="22">
    <source>
        <dbReference type="PROSITE" id="PS50261"/>
    </source>
</evidence>
<dbReference type="PRINTS" id="PR01694">
    <property type="entry name" value="BAIPRECURSOR"/>
</dbReference>
<evidence type="ECO:0000256" key="9">
    <source>
        <dbReference type="ARBA" id="ARBA00022737"/>
    </source>
</evidence>
<feature type="compositionally biased region" description="Acidic residues" evidence="17">
    <location>
        <begin position="1457"/>
        <end position="1467"/>
    </location>
</feature>
<feature type="region of interest" description="Disordered" evidence="17">
    <location>
        <begin position="1302"/>
        <end position="1338"/>
    </location>
</feature>
<evidence type="ECO:0000313" key="23">
    <source>
        <dbReference type="Ensembl" id="ENSCHIP00000030191.1"/>
    </source>
</evidence>
<feature type="region of interest" description="Disordered" evidence="17">
    <location>
        <begin position="1384"/>
        <end position="1467"/>
    </location>
</feature>
<dbReference type="Pfam" id="PF02793">
    <property type="entry name" value="HRM"/>
    <property type="match status" value="1"/>
</dbReference>
<dbReference type="PROSITE" id="PS50227">
    <property type="entry name" value="G_PROTEIN_RECEP_F2_3"/>
    <property type="match status" value="1"/>
</dbReference>
<dbReference type="PANTHER" id="PTHR10239">
    <property type="entry name" value="ISTHMIN-2"/>
    <property type="match status" value="1"/>
</dbReference>
<dbReference type="FunFam" id="2.20.100.10:FF:000003">
    <property type="entry name" value="Adhesion G protein-coupled receptor B2"/>
    <property type="match status" value="1"/>
</dbReference>
<dbReference type="PROSITE" id="PS50221">
    <property type="entry name" value="GAIN_B"/>
    <property type="match status" value="1"/>
</dbReference>
<evidence type="ECO:0000259" key="21">
    <source>
        <dbReference type="PROSITE" id="PS50227"/>
    </source>
</evidence>
<dbReference type="InterPro" id="IPR000832">
    <property type="entry name" value="GPCR_2_secretin-like"/>
</dbReference>
<feature type="transmembrane region" description="Helical" evidence="18">
    <location>
        <begin position="937"/>
        <end position="961"/>
    </location>
</feature>
<reference evidence="23" key="3">
    <citation type="submission" date="2025-09" db="UniProtKB">
        <authorList>
            <consortium name="Ensembl"/>
        </authorList>
    </citation>
    <scope>IDENTIFICATION</scope>
</reference>
<evidence type="ECO:0000256" key="18">
    <source>
        <dbReference type="SAM" id="Phobius"/>
    </source>
</evidence>
<dbReference type="FunFam" id="2.20.100.10:FF:000012">
    <property type="entry name" value="Adhesion G protein-coupled receptor B2"/>
    <property type="match status" value="1"/>
</dbReference>
<evidence type="ECO:0000256" key="5">
    <source>
        <dbReference type="ARBA" id="ARBA00022525"/>
    </source>
</evidence>
<evidence type="ECO:0000256" key="2">
    <source>
        <dbReference type="ARBA" id="ARBA00004651"/>
    </source>
</evidence>
<evidence type="ECO:0000256" key="14">
    <source>
        <dbReference type="ARBA" id="ARBA00023170"/>
    </source>
</evidence>
<dbReference type="InterPro" id="IPR036445">
    <property type="entry name" value="GPCR_2_extracell_dom_sf"/>
</dbReference>
<feature type="compositionally biased region" description="Basic and acidic residues" evidence="17">
    <location>
        <begin position="1257"/>
        <end position="1267"/>
    </location>
</feature>
<dbReference type="GO" id="GO:0007166">
    <property type="term" value="P:cell surface receptor signaling pathway"/>
    <property type="evidence" value="ECO:0007669"/>
    <property type="project" value="InterPro"/>
</dbReference>
<reference evidence="23 24" key="1">
    <citation type="submission" date="2016-04" db="EMBL/GenBank/DDBJ databases">
        <title>Polished mammalian reference genomes with single-molecule sequencing and chromosome conformation capture applied to the Capra hircus genome.</title>
        <authorList>
            <person name="Bickhart D.M."/>
            <person name="Koren S."/>
            <person name="Rosen B."/>
            <person name="Hastie A."/>
            <person name="Liachko I."/>
            <person name="Sullivan S.T."/>
            <person name="Burton J."/>
            <person name="Sayre B.L."/>
            <person name="Huson H.J."/>
            <person name="Lee J."/>
            <person name="Lam E."/>
            <person name="Kelley C.M."/>
            <person name="Hutchison J.L."/>
            <person name="Zhou Y."/>
            <person name="Sun J."/>
            <person name="Crisa A."/>
            <person name="Schwartz J.C."/>
            <person name="Hammond J.A."/>
            <person name="Schroeder S.G."/>
            <person name="Liu G.E."/>
            <person name="Dunham M."/>
            <person name="Shendure J."/>
            <person name="Sonstegard T.S."/>
            <person name="Phillippy A.M."/>
            <person name="Van Tassell C.P."/>
            <person name="Smith T.P."/>
        </authorList>
    </citation>
    <scope>NUCLEOTIDE SEQUENCE [LARGE SCALE GENOMIC DNA]</scope>
</reference>
<gene>
    <name evidence="23" type="primary">ADGRB2</name>
</gene>
<dbReference type="SMART" id="SM00303">
    <property type="entry name" value="GPS"/>
    <property type="match status" value="1"/>
</dbReference>
<keyword evidence="4" id="KW-1003">Cell membrane</keyword>
<dbReference type="Pfam" id="PF16489">
    <property type="entry name" value="GAIN"/>
    <property type="match status" value="1"/>
</dbReference>
<dbReference type="SUPFAM" id="SSF81321">
    <property type="entry name" value="Family A G protein-coupled receptor-like"/>
    <property type="match status" value="1"/>
</dbReference>
<dbReference type="InterPro" id="IPR000203">
    <property type="entry name" value="GPS"/>
</dbReference>
<evidence type="ECO:0000256" key="19">
    <source>
        <dbReference type="SAM" id="SignalP"/>
    </source>
</evidence>
<evidence type="ECO:0000256" key="15">
    <source>
        <dbReference type="ARBA" id="ARBA00023180"/>
    </source>
</evidence>
<feature type="transmembrane region" description="Helical" evidence="18">
    <location>
        <begin position="996"/>
        <end position="1017"/>
    </location>
</feature>
<feature type="region of interest" description="Disordered" evidence="17">
    <location>
        <begin position="106"/>
        <end position="128"/>
    </location>
</feature>
<dbReference type="GO" id="GO:0016525">
    <property type="term" value="P:negative regulation of angiogenesis"/>
    <property type="evidence" value="ECO:0007669"/>
    <property type="project" value="InterPro"/>
</dbReference>
<feature type="compositionally biased region" description="Polar residues" evidence="17">
    <location>
        <begin position="1425"/>
        <end position="1434"/>
    </location>
</feature>
<feature type="region of interest" description="Disordered" evidence="17">
    <location>
        <begin position="706"/>
        <end position="741"/>
    </location>
</feature>
<dbReference type="Pfam" id="PF19188">
    <property type="entry name" value="AGRB_N"/>
    <property type="match status" value="1"/>
</dbReference>
<evidence type="ECO:0000256" key="13">
    <source>
        <dbReference type="ARBA" id="ARBA00023157"/>
    </source>
</evidence>
<accession>A0A452G0F1</accession>
<keyword evidence="10 18" id="KW-1133">Transmembrane helix</keyword>
<dbReference type="GO" id="GO:0005886">
    <property type="term" value="C:plasma membrane"/>
    <property type="evidence" value="ECO:0007669"/>
    <property type="project" value="UniProtKB-SubCell"/>
</dbReference>
<dbReference type="Pfam" id="PF01825">
    <property type="entry name" value="GPS"/>
    <property type="match status" value="1"/>
</dbReference>
<dbReference type="InterPro" id="IPR032471">
    <property type="entry name" value="AGRL2-4_GAIN_subdom_A"/>
</dbReference>
<keyword evidence="7 18" id="KW-0812">Transmembrane</keyword>
<protein>
    <submittedName>
        <fullName evidence="23">Adhesion G protein-coupled receptor B2</fullName>
    </submittedName>
</protein>
<dbReference type="GeneTree" id="ENSGT00940000160103"/>
<evidence type="ECO:0000256" key="17">
    <source>
        <dbReference type="SAM" id="MobiDB-lite"/>
    </source>
</evidence>
<keyword evidence="12 18" id="KW-0472">Membrane</keyword>
<dbReference type="SMART" id="SM00209">
    <property type="entry name" value="TSP1"/>
    <property type="match status" value="3"/>
</dbReference>
<dbReference type="OMA" id="WIMDEHE"/>